<dbReference type="PANTHER" id="PTHR33542">
    <property type="entry name" value="SIROHYDROCHLORIN FERROCHELATASE, CHLOROPLASTIC"/>
    <property type="match status" value="1"/>
</dbReference>
<dbReference type="PANTHER" id="PTHR33542:SF5">
    <property type="entry name" value="FERROCHELATASE CHE1"/>
    <property type="match status" value="1"/>
</dbReference>
<name>A0A1G6HCG0_9MICO</name>
<evidence type="ECO:0000313" key="3">
    <source>
        <dbReference type="EMBL" id="SDB91126.1"/>
    </source>
</evidence>
<protein>
    <submittedName>
        <fullName evidence="3">Sirohydrochlorin ferrochelatase</fullName>
    </submittedName>
</protein>
<dbReference type="AlphaFoldDB" id="A0A1G6HCG0"/>
<sequence length="242" mass="24651">MACSHGTNDLGGRQAISSILADVRAHRPDLAVHDTYVDVQQPQLAEVLAAVLARTSAVVVPMLLSGGYHVKVDIAEAVTSASAALGPVVAGAQPAVGAGRSAAVAAPPLGPDPRIVAVLRERLAEAGVRDDDWVVLAAAGSSDPGAARDVAQVAAALRSTRTGPVVCGYGSMARPSVREAVDQARSAQTIPGRAVAVASYLLAPGFFYDRVLESGADAVTAPLAPHPALARIVLDRYDAMQG</sequence>
<proteinExistence type="predicted"/>
<dbReference type="Gene3D" id="3.40.50.1400">
    <property type="match status" value="2"/>
</dbReference>
<dbReference type="InterPro" id="IPR050963">
    <property type="entry name" value="Sirohydro_Cobaltochel/CbiX"/>
</dbReference>
<evidence type="ECO:0000313" key="4">
    <source>
        <dbReference type="Proteomes" id="UP000199039"/>
    </source>
</evidence>
<keyword evidence="2" id="KW-0456">Lyase</keyword>
<keyword evidence="4" id="KW-1185">Reference proteome</keyword>
<dbReference type="InterPro" id="IPR002762">
    <property type="entry name" value="CbiX-like"/>
</dbReference>
<dbReference type="Proteomes" id="UP000199039">
    <property type="component" value="Unassembled WGS sequence"/>
</dbReference>
<dbReference type="EMBL" id="FMYH01000001">
    <property type="protein sequence ID" value="SDB91126.1"/>
    <property type="molecule type" value="Genomic_DNA"/>
</dbReference>
<dbReference type="Pfam" id="PF01903">
    <property type="entry name" value="CbiX"/>
    <property type="match status" value="2"/>
</dbReference>
<keyword evidence="1" id="KW-0479">Metal-binding</keyword>
<dbReference type="GO" id="GO:0016829">
    <property type="term" value="F:lyase activity"/>
    <property type="evidence" value="ECO:0007669"/>
    <property type="project" value="UniProtKB-KW"/>
</dbReference>
<gene>
    <name evidence="3" type="ORF">SAMN05216410_0863</name>
</gene>
<dbReference type="GO" id="GO:0046872">
    <property type="term" value="F:metal ion binding"/>
    <property type="evidence" value="ECO:0007669"/>
    <property type="project" value="UniProtKB-KW"/>
</dbReference>
<reference evidence="3 4" key="1">
    <citation type="submission" date="2016-09" db="EMBL/GenBank/DDBJ databases">
        <authorList>
            <person name="Capua I."/>
            <person name="De Benedictis P."/>
            <person name="Joannis T."/>
            <person name="Lombin L.H."/>
            <person name="Cattoli G."/>
        </authorList>
    </citation>
    <scope>NUCLEOTIDE SEQUENCE [LARGE SCALE GENOMIC DNA]</scope>
    <source>
        <strain evidence="3 4">ISLP-3</strain>
    </source>
</reference>
<accession>A0A1G6HCG0</accession>
<organism evidence="3 4">
    <name type="scientific">Sanguibacter gelidistatuariae</name>
    <dbReference type="NCBI Taxonomy" id="1814289"/>
    <lineage>
        <taxon>Bacteria</taxon>
        <taxon>Bacillati</taxon>
        <taxon>Actinomycetota</taxon>
        <taxon>Actinomycetes</taxon>
        <taxon>Micrococcales</taxon>
        <taxon>Sanguibacteraceae</taxon>
        <taxon>Sanguibacter</taxon>
    </lineage>
</organism>
<evidence type="ECO:0000256" key="1">
    <source>
        <dbReference type="ARBA" id="ARBA00022723"/>
    </source>
</evidence>
<evidence type="ECO:0000256" key="2">
    <source>
        <dbReference type="ARBA" id="ARBA00023239"/>
    </source>
</evidence>
<dbReference type="STRING" id="1814289.SAMN05216410_0863"/>
<dbReference type="SUPFAM" id="SSF53800">
    <property type="entry name" value="Chelatase"/>
    <property type="match status" value="1"/>
</dbReference>